<evidence type="ECO:0000313" key="3">
    <source>
        <dbReference type="EMBL" id="MDG0817286.1"/>
    </source>
</evidence>
<proteinExistence type="predicted"/>
<dbReference type="EMBL" id="JANRMI010000003">
    <property type="protein sequence ID" value="MDG0817286.1"/>
    <property type="molecule type" value="Genomic_DNA"/>
</dbReference>
<reference evidence="3" key="1">
    <citation type="submission" date="2022-08" db="EMBL/GenBank/DDBJ databases">
        <title>Novel Bdellovibrio Species Isolated from Svalbard: Designation Bdellovibrio svalbardensis.</title>
        <authorList>
            <person name="Mitchell R.J."/>
            <person name="Choi S.Y."/>
        </authorList>
    </citation>
    <scope>NUCLEOTIDE SEQUENCE</scope>
    <source>
        <strain evidence="3">PAP01</strain>
    </source>
</reference>
<gene>
    <name evidence="3" type="ORF">NWE73_12970</name>
</gene>
<evidence type="ECO:0008006" key="5">
    <source>
        <dbReference type="Google" id="ProtNLM"/>
    </source>
</evidence>
<organism evidence="3 4">
    <name type="scientific">Bdellovibrio svalbardensis</name>
    <dbReference type="NCBI Taxonomy" id="2972972"/>
    <lineage>
        <taxon>Bacteria</taxon>
        <taxon>Pseudomonadati</taxon>
        <taxon>Bdellovibrionota</taxon>
        <taxon>Bdellovibrionia</taxon>
        <taxon>Bdellovibrionales</taxon>
        <taxon>Pseudobdellovibrionaceae</taxon>
        <taxon>Bdellovibrio</taxon>
    </lineage>
</organism>
<evidence type="ECO:0000256" key="1">
    <source>
        <dbReference type="SAM" id="MobiDB-lite"/>
    </source>
</evidence>
<dbReference type="PROSITE" id="PS51257">
    <property type="entry name" value="PROKAR_LIPOPROTEIN"/>
    <property type="match status" value="1"/>
</dbReference>
<comment type="caution">
    <text evidence="3">The sequence shown here is derived from an EMBL/GenBank/DDBJ whole genome shotgun (WGS) entry which is preliminary data.</text>
</comment>
<sequence>MVATKITQYFLMTCMSLAVAACGPGNSLSAIDESGNESASVVTPNPQTPSSQLPDTGNTGASEAPVYSQKMVLNQAMTVRFEAAGVLENKAEIPAGAEIEVPNDYSTKNLDYRDSNGSLVRSSTGFIYPIKVVSVPSQFQAQFPPTKIDQLNKVSGGLFIFASVVGNIQGVSGNFAVLTAASPGAGFLKNYSASGKPKFSYTKSATKRFSARINKGVSVQSLSAADSQKWQKIYAELKKTVDRTVATPKSYLMIDSAIAKKWSLDYEKTGVIATNGAWSIAVTQTAVRHGFSNVPCAEFQSEILREAYQRAGYRVSDDFNSANGNQLIWSNTAAVVNFSNALYKAGWIPWDSTVYKPMTGAILMNGSGVSPGHTYIAASNDGLFIVDNGAPQGRDLRKTSQSIIEMMYQTGVFFLPPGINPPVW</sequence>
<dbReference type="RefSeq" id="WP_277578761.1">
    <property type="nucleotide sequence ID" value="NZ_JANRMI010000003.1"/>
</dbReference>
<evidence type="ECO:0000313" key="4">
    <source>
        <dbReference type="Proteomes" id="UP001152321"/>
    </source>
</evidence>
<feature type="region of interest" description="Disordered" evidence="1">
    <location>
        <begin position="32"/>
        <end position="62"/>
    </location>
</feature>
<feature type="compositionally biased region" description="Polar residues" evidence="1">
    <location>
        <begin position="36"/>
        <end position="61"/>
    </location>
</feature>
<keyword evidence="2" id="KW-0732">Signal</keyword>
<feature type="signal peptide" evidence="2">
    <location>
        <begin position="1"/>
        <end position="20"/>
    </location>
</feature>
<name>A0ABT6DK83_9BACT</name>
<protein>
    <recommendedName>
        <fullName evidence="5">Peptidase C39-like domain-containing protein</fullName>
    </recommendedName>
</protein>
<evidence type="ECO:0000256" key="2">
    <source>
        <dbReference type="SAM" id="SignalP"/>
    </source>
</evidence>
<accession>A0ABT6DK83</accession>
<keyword evidence="4" id="KW-1185">Reference proteome</keyword>
<dbReference type="Proteomes" id="UP001152321">
    <property type="component" value="Unassembled WGS sequence"/>
</dbReference>
<feature type="chain" id="PRO_5047058291" description="Peptidase C39-like domain-containing protein" evidence="2">
    <location>
        <begin position="21"/>
        <end position="424"/>
    </location>
</feature>